<accession>A0A9D1YWW1</accession>
<dbReference type="EMBL" id="DXDC01000410">
    <property type="protein sequence ID" value="HIY67299.1"/>
    <property type="molecule type" value="Genomic_DNA"/>
</dbReference>
<evidence type="ECO:0000256" key="3">
    <source>
        <dbReference type="ARBA" id="ARBA00022729"/>
    </source>
</evidence>
<dbReference type="GO" id="GO:0016020">
    <property type="term" value="C:membrane"/>
    <property type="evidence" value="ECO:0007669"/>
    <property type="project" value="UniProtKB-SubCell"/>
</dbReference>
<dbReference type="AlphaFoldDB" id="A0A9D1YWW1"/>
<dbReference type="PANTHER" id="PTHR30429">
    <property type="entry name" value="D-METHIONINE-BINDING LIPOPROTEIN METQ"/>
    <property type="match status" value="1"/>
</dbReference>
<evidence type="ECO:0000313" key="9">
    <source>
        <dbReference type="Proteomes" id="UP000824005"/>
    </source>
</evidence>
<keyword evidence="3 7" id="KW-0732">Signal</keyword>
<dbReference type="PANTHER" id="PTHR30429:SF0">
    <property type="entry name" value="METHIONINE-BINDING LIPOPROTEIN METQ"/>
    <property type="match status" value="1"/>
</dbReference>
<evidence type="ECO:0000256" key="6">
    <source>
        <dbReference type="ARBA" id="ARBA00023288"/>
    </source>
</evidence>
<name>A0A9D1YWW1_9MICO</name>
<evidence type="ECO:0000256" key="7">
    <source>
        <dbReference type="SAM" id="SignalP"/>
    </source>
</evidence>
<dbReference type="PROSITE" id="PS51257">
    <property type="entry name" value="PROKAR_LIPOPROTEIN"/>
    <property type="match status" value="1"/>
</dbReference>
<gene>
    <name evidence="8" type="ORF">H9830_13600</name>
</gene>
<feature type="signal peptide" evidence="7">
    <location>
        <begin position="1"/>
        <end position="23"/>
    </location>
</feature>
<proteinExistence type="inferred from homology"/>
<dbReference type="Gene3D" id="3.40.190.10">
    <property type="entry name" value="Periplasmic binding protein-like II"/>
    <property type="match status" value="2"/>
</dbReference>
<dbReference type="Pfam" id="PF03180">
    <property type="entry name" value="Lipoprotein_9"/>
    <property type="match status" value="1"/>
</dbReference>
<evidence type="ECO:0000256" key="2">
    <source>
        <dbReference type="ARBA" id="ARBA00008973"/>
    </source>
</evidence>
<comment type="subcellular location">
    <subcellularLocation>
        <location evidence="1">Membrane</location>
        <topology evidence="1">Lipid-anchor</topology>
    </subcellularLocation>
</comment>
<evidence type="ECO:0000256" key="5">
    <source>
        <dbReference type="ARBA" id="ARBA00023139"/>
    </source>
</evidence>
<reference evidence="8" key="1">
    <citation type="journal article" date="2021" name="PeerJ">
        <title>Extensive microbial diversity within the chicken gut microbiome revealed by metagenomics and culture.</title>
        <authorList>
            <person name="Gilroy R."/>
            <person name="Ravi A."/>
            <person name="Getino M."/>
            <person name="Pursley I."/>
            <person name="Horton D.L."/>
            <person name="Alikhan N.F."/>
            <person name="Baker D."/>
            <person name="Gharbi K."/>
            <person name="Hall N."/>
            <person name="Watson M."/>
            <person name="Adriaenssens E.M."/>
            <person name="Foster-Nyarko E."/>
            <person name="Jarju S."/>
            <person name="Secka A."/>
            <person name="Antonio M."/>
            <person name="Oren A."/>
            <person name="Chaudhuri R.R."/>
            <person name="La Ragione R."/>
            <person name="Hildebrand F."/>
            <person name="Pallen M.J."/>
        </authorList>
    </citation>
    <scope>NUCLEOTIDE SEQUENCE</scope>
    <source>
        <strain evidence="8">ChiGjej1B1-98</strain>
    </source>
</reference>
<organism evidence="8 9">
    <name type="scientific">Candidatus Agrococcus pullicola</name>
    <dbReference type="NCBI Taxonomy" id="2838429"/>
    <lineage>
        <taxon>Bacteria</taxon>
        <taxon>Bacillati</taxon>
        <taxon>Actinomycetota</taxon>
        <taxon>Actinomycetes</taxon>
        <taxon>Micrococcales</taxon>
        <taxon>Microbacteriaceae</taxon>
        <taxon>Agrococcus</taxon>
    </lineage>
</organism>
<evidence type="ECO:0000256" key="4">
    <source>
        <dbReference type="ARBA" id="ARBA00023136"/>
    </source>
</evidence>
<protein>
    <submittedName>
        <fullName evidence="8">MetQ/NlpA family ABC transporter substrate-binding protein</fullName>
    </submittedName>
</protein>
<dbReference type="SUPFAM" id="SSF53850">
    <property type="entry name" value="Periplasmic binding protein-like II"/>
    <property type="match status" value="1"/>
</dbReference>
<comment type="similarity">
    <text evidence="2">Belongs to the NlpA lipoprotein family.</text>
</comment>
<keyword evidence="6" id="KW-0449">Lipoprotein</keyword>
<comment type="caution">
    <text evidence="8">The sequence shown here is derived from an EMBL/GenBank/DDBJ whole genome shotgun (WGS) entry which is preliminary data.</text>
</comment>
<feature type="chain" id="PRO_5038426384" evidence="7">
    <location>
        <begin position="24"/>
        <end position="272"/>
    </location>
</feature>
<keyword evidence="5" id="KW-0564">Palmitate</keyword>
<keyword evidence="4" id="KW-0472">Membrane</keyword>
<reference evidence="8" key="2">
    <citation type="submission" date="2021-04" db="EMBL/GenBank/DDBJ databases">
        <authorList>
            <person name="Gilroy R."/>
        </authorList>
    </citation>
    <scope>NUCLEOTIDE SEQUENCE</scope>
    <source>
        <strain evidence="8">ChiGjej1B1-98</strain>
    </source>
</reference>
<dbReference type="Proteomes" id="UP000824005">
    <property type="component" value="Unassembled WGS sequence"/>
</dbReference>
<sequence length="272" mass="28843">MTKRNLRRIATAITASAAVIALAACSSGADGGDELETIRVGALPVPAGDMLQFVDENLAEEAGLSIEYVEFNDYNTPNPALTDGSTEANLFQNTDFMDTYNEQAGGDLVSIGDVYLPAAAFHSREYTSFDDLPDGATIAVPNDPTNEGRALKMLAAAGLIEATDDMHNLDGVTSNPRGFEFLEVENATLPLALDDADVAFVTAAFAIPAGLTAETAILTETEDSDYYNALVTTSDLADDPALQTLFELLTSQETADFINENWEGLIIPATGE</sequence>
<evidence type="ECO:0000256" key="1">
    <source>
        <dbReference type="ARBA" id="ARBA00004635"/>
    </source>
</evidence>
<evidence type="ECO:0000313" key="8">
    <source>
        <dbReference type="EMBL" id="HIY67299.1"/>
    </source>
</evidence>
<dbReference type="InterPro" id="IPR004872">
    <property type="entry name" value="Lipoprotein_NlpA"/>
</dbReference>